<accession>A0A7C3ZX99</accession>
<reference evidence="6" key="1">
    <citation type="journal article" date="2020" name="mSystems">
        <title>Genome- and Community-Level Interaction Insights into Carbon Utilization and Element Cycling Functions of Hydrothermarchaeota in Hydrothermal Sediment.</title>
        <authorList>
            <person name="Zhou Z."/>
            <person name="Liu Y."/>
            <person name="Xu W."/>
            <person name="Pan J."/>
            <person name="Luo Z.H."/>
            <person name="Li M."/>
        </authorList>
    </citation>
    <scope>NUCLEOTIDE SEQUENCE [LARGE SCALE GENOMIC DNA]</scope>
    <source>
        <strain evidence="6">SpSt-374</strain>
    </source>
</reference>
<dbReference type="EMBL" id="DSPX01000232">
    <property type="protein sequence ID" value="HGG03366.1"/>
    <property type="molecule type" value="Genomic_DNA"/>
</dbReference>
<evidence type="ECO:0000256" key="1">
    <source>
        <dbReference type="ARBA" id="ARBA00022723"/>
    </source>
</evidence>
<comment type="similarity">
    <text evidence="4">Belongs to the cyclic nucleotide phosphodiesterase class-III family.</text>
</comment>
<dbReference type="Pfam" id="PF00149">
    <property type="entry name" value="Metallophos"/>
    <property type="match status" value="1"/>
</dbReference>
<evidence type="ECO:0000256" key="2">
    <source>
        <dbReference type="ARBA" id="ARBA00022801"/>
    </source>
</evidence>
<evidence type="ECO:0000256" key="3">
    <source>
        <dbReference type="ARBA" id="ARBA00023004"/>
    </source>
</evidence>
<feature type="domain" description="Calcineurin-like phosphoesterase" evidence="5">
    <location>
        <begin position="5"/>
        <end position="223"/>
    </location>
</feature>
<name>A0A7C3ZX99_9CYAN</name>
<gene>
    <name evidence="6" type="ORF">ENR15_22685</name>
</gene>
<protein>
    <submittedName>
        <fullName evidence="6">Metallophosphoesterase</fullName>
    </submittedName>
</protein>
<proteinExistence type="inferred from homology"/>
<dbReference type="PIRSF" id="PIRSF035427">
    <property type="entry name" value="All2852"/>
    <property type="match status" value="1"/>
</dbReference>
<sequence>MELNFRFAVVSDPHVALPHTIWDAPNRFHLVEVSISALELVLAQLAEMELDFLLLPGDLTQHGEPDNHIWLANRLAQLPFPAYVIPGNHDVPLAVGDGKSIGWADFPKYYRHFGYQNPHQLYYTCHVLPGVRLIGLNSNHFDEEGKQIGRLDDTQLAWLQEVLAAKAADELVLVIVHHNVIEHLPDQAQHPMGRRYMLENAPQLRQILRNAGVELVFSGHLHVQDIAHQDGIYDITTGSLVSYPHPYRIFQFRTDAERECWLEVASPRVLRLPDFPDLPEMSREWMGDRSEQFMIRLLSCSPLCLPPAEAKKLAPNLRYFWADIAGGDAIFDFPEFPPAVRRYFHRFNASYGNGKQNFIDNCTTLPVGVKNRGFVASNKIQKC</sequence>
<dbReference type="InterPro" id="IPR011239">
    <property type="entry name" value="Pesterase_cyn"/>
</dbReference>
<organism evidence="6">
    <name type="scientific">Planktothricoides sp. SpSt-374</name>
    <dbReference type="NCBI Taxonomy" id="2282167"/>
    <lineage>
        <taxon>Bacteria</taxon>
        <taxon>Bacillati</taxon>
        <taxon>Cyanobacteriota</taxon>
        <taxon>Cyanophyceae</taxon>
        <taxon>Oscillatoriophycideae</taxon>
        <taxon>Oscillatoriales</taxon>
        <taxon>Oscillatoriaceae</taxon>
        <taxon>Planktothricoides</taxon>
    </lineage>
</organism>
<dbReference type="InterPro" id="IPR050884">
    <property type="entry name" value="CNP_phosphodiesterase-III"/>
</dbReference>
<dbReference type="InterPro" id="IPR004843">
    <property type="entry name" value="Calcineurin-like_PHP"/>
</dbReference>
<evidence type="ECO:0000313" key="6">
    <source>
        <dbReference type="EMBL" id="HGG03366.1"/>
    </source>
</evidence>
<evidence type="ECO:0000259" key="5">
    <source>
        <dbReference type="Pfam" id="PF00149"/>
    </source>
</evidence>
<dbReference type="InterPro" id="IPR029052">
    <property type="entry name" value="Metallo-depent_PP-like"/>
</dbReference>
<dbReference type="PANTHER" id="PTHR42988:SF2">
    <property type="entry name" value="CYCLIC NUCLEOTIDE PHOSPHODIESTERASE CBUA0032-RELATED"/>
    <property type="match status" value="1"/>
</dbReference>
<evidence type="ECO:0000256" key="4">
    <source>
        <dbReference type="ARBA" id="ARBA00025742"/>
    </source>
</evidence>
<dbReference type="AlphaFoldDB" id="A0A7C3ZX99"/>
<comment type="caution">
    <text evidence="6">The sequence shown here is derived from an EMBL/GenBank/DDBJ whole genome shotgun (WGS) entry which is preliminary data.</text>
</comment>
<keyword evidence="2" id="KW-0378">Hydrolase</keyword>
<dbReference type="PANTHER" id="PTHR42988">
    <property type="entry name" value="PHOSPHOHYDROLASE"/>
    <property type="match status" value="1"/>
</dbReference>
<dbReference type="GO" id="GO:0046872">
    <property type="term" value="F:metal ion binding"/>
    <property type="evidence" value="ECO:0007669"/>
    <property type="project" value="UniProtKB-KW"/>
</dbReference>
<keyword evidence="1" id="KW-0479">Metal-binding</keyword>
<dbReference type="SUPFAM" id="SSF56300">
    <property type="entry name" value="Metallo-dependent phosphatases"/>
    <property type="match status" value="1"/>
</dbReference>
<dbReference type="GO" id="GO:0016787">
    <property type="term" value="F:hydrolase activity"/>
    <property type="evidence" value="ECO:0007669"/>
    <property type="project" value="UniProtKB-KW"/>
</dbReference>
<dbReference type="Gene3D" id="3.60.21.10">
    <property type="match status" value="1"/>
</dbReference>
<keyword evidence="3" id="KW-0408">Iron</keyword>